<dbReference type="Gene3D" id="3.40.50.10240">
    <property type="entry name" value="Thiamin pyrophosphokinase, catalytic domain"/>
    <property type="match status" value="1"/>
</dbReference>
<sequence length="382" mass="42892">MTLKNKLKGPAKLDFKTKNLVAELKQGDIAVIAHENLDEIAAESLVEAGITAVINIEDSMTGFYPNQGPRVLLRENIPLIDKVEGEKLRQFLENKSNCYLTIADNKVYHNEKKITEGRLITKKTLENLERKAEENFENRLKEFVENTFNYVIPEKELMFKNLELSDLPGDMYELINNKHCVIVVRGKDYQSDLKTISEYINQENPILIGVDGGGDALLDRGFIPDVILGDMDSVSDRALKKAKYLLVHAYPNGEAPGGDRLQDLGLKYYNIPAPGTSEDVALLTAFQLNARLLIALGTHTHVIDFLEKGRKGMASTFLARLKVGEKLVDAKGVSQLYRPRVRIHALGMILFAAIIPVIILASLSPVVAHFFRLIYLYLRLLF</sequence>
<evidence type="ECO:0000256" key="3">
    <source>
        <dbReference type="ARBA" id="ARBA00022777"/>
    </source>
</evidence>
<dbReference type="InterPro" id="IPR047795">
    <property type="entry name" value="Put_SteA-like"/>
</dbReference>
<dbReference type="Pfam" id="PF04263">
    <property type="entry name" value="TPK_catalytic"/>
    <property type="match status" value="1"/>
</dbReference>
<evidence type="ECO:0000313" key="8">
    <source>
        <dbReference type="EMBL" id="OWZ84056.1"/>
    </source>
</evidence>
<evidence type="ECO:0000313" key="9">
    <source>
        <dbReference type="Proteomes" id="UP000214588"/>
    </source>
</evidence>
<dbReference type="EMBL" id="NIQC01000009">
    <property type="protein sequence ID" value="OWZ84056.1"/>
    <property type="molecule type" value="Genomic_DNA"/>
</dbReference>
<keyword evidence="1" id="KW-0808">Transferase</keyword>
<gene>
    <name evidence="8" type="ORF">CDO51_05455</name>
</gene>
<feature type="domain" description="Thiamin pyrophosphokinase catalytic" evidence="6">
    <location>
        <begin position="201"/>
        <end position="243"/>
    </location>
</feature>
<name>A0A226BYH7_9FIRM</name>
<keyword evidence="2" id="KW-0547">Nucleotide-binding</keyword>
<feature type="domain" description="SteA-like C-terminal" evidence="7">
    <location>
        <begin position="331"/>
        <end position="382"/>
    </location>
</feature>
<proteinExistence type="predicted"/>
<dbReference type="NCBIfam" id="NF040608">
    <property type="entry name" value="division_SteA"/>
    <property type="match status" value="1"/>
</dbReference>
<evidence type="ECO:0000259" key="7">
    <source>
        <dbReference type="Pfam" id="PF12555"/>
    </source>
</evidence>
<keyword evidence="5" id="KW-0812">Transmembrane</keyword>
<keyword evidence="5" id="KW-1133">Transmembrane helix</keyword>
<keyword evidence="9" id="KW-1185">Reference proteome</keyword>
<comment type="caution">
    <text evidence="8">The sequence shown here is derived from an EMBL/GenBank/DDBJ whole genome shotgun (WGS) entry which is preliminary data.</text>
</comment>
<dbReference type="InterPro" id="IPR007371">
    <property type="entry name" value="TPK_catalytic"/>
</dbReference>
<dbReference type="GO" id="GO:0005524">
    <property type="term" value="F:ATP binding"/>
    <property type="evidence" value="ECO:0007669"/>
    <property type="project" value="UniProtKB-KW"/>
</dbReference>
<evidence type="ECO:0000256" key="5">
    <source>
        <dbReference type="SAM" id="Phobius"/>
    </source>
</evidence>
<accession>A0A226BYH7</accession>
<evidence type="ECO:0000256" key="1">
    <source>
        <dbReference type="ARBA" id="ARBA00022679"/>
    </source>
</evidence>
<keyword evidence="5" id="KW-0472">Membrane</keyword>
<evidence type="ECO:0000256" key="2">
    <source>
        <dbReference type="ARBA" id="ARBA00022741"/>
    </source>
</evidence>
<protein>
    <submittedName>
        <fullName evidence="8">Thiamin pyrophosphokinase</fullName>
    </submittedName>
</protein>
<evidence type="ECO:0000259" key="6">
    <source>
        <dbReference type="Pfam" id="PF04263"/>
    </source>
</evidence>
<dbReference type="Pfam" id="PF12555">
    <property type="entry name" value="SteA-like_C"/>
    <property type="match status" value="1"/>
</dbReference>
<dbReference type="SUPFAM" id="SSF63999">
    <property type="entry name" value="Thiamin pyrophosphokinase, catalytic domain"/>
    <property type="match status" value="1"/>
</dbReference>
<reference evidence="8 9" key="1">
    <citation type="submission" date="2017-06" db="EMBL/GenBank/DDBJ databases">
        <title>Draft Genome Sequence of Natranaerobius trueperi halophilic, alkalithermophilic bacteria from soda lakes.</title>
        <authorList>
            <person name="Zhao B."/>
        </authorList>
    </citation>
    <scope>NUCLEOTIDE SEQUENCE [LARGE SCALE GENOMIC DNA]</scope>
    <source>
        <strain evidence="8 9">DSM 18760</strain>
    </source>
</reference>
<dbReference type="InterPro" id="IPR022215">
    <property type="entry name" value="SteA-like_C"/>
</dbReference>
<organism evidence="8 9">
    <name type="scientific">Natranaerobius trueperi</name>
    <dbReference type="NCBI Taxonomy" id="759412"/>
    <lineage>
        <taxon>Bacteria</taxon>
        <taxon>Bacillati</taxon>
        <taxon>Bacillota</taxon>
        <taxon>Clostridia</taxon>
        <taxon>Natranaerobiales</taxon>
        <taxon>Natranaerobiaceae</taxon>
        <taxon>Natranaerobius</taxon>
    </lineage>
</organism>
<dbReference type="AlphaFoldDB" id="A0A226BYH7"/>
<dbReference type="GO" id="GO:0009229">
    <property type="term" value="P:thiamine diphosphate biosynthetic process"/>
    <property type="evidence" value="ECO:0007669"/>
    <property type="project" value="InterPro"/>
</dbReference>
<dbReference type="GO" id="GO:0016301">
    <property type="term" value="F:kinase activity"/>
    <property type="evidence" value="ECO:0007669"/>
    <property type="project" value="UniProtKB-KW"/>
</dbReference>
<dbReference type="InterPro" id="IPR036759">
    <property type="entry name" value="TPK_catalytic_sf"/>
</dbReference>
<dbReference type="OrthoDB" id="9804377at2"/>
<dbReference type="GO" id="GO:0004788">
    <property type="term" value="F:thiamine diphosphokinase activity"/>
    <property type="evidence" value="ECO:0007669"/>
    <property type="project" value="InterPro"/>
</dbReference>
<dbReference type="Proteomes" id="UP000214588">
    <property type="component" value="Unassembled WGS sequence"/>
</dbReference>
<feature type="transmembrane region" description="Helical" evidence="5">
    <location>
        <begin position="345"/>
        <end position="378"/>
    </location>
</feature>
<keyword evidence="3 8" id="KW-0418">Kinase</keyword>
<keyword evidence="4" id="KW-0067">ATP-binding</keyword>
<evidence type="ECO:0000256" key="4">
    <source>
        <dbReference type="ARBA" id="ARBA00022840"/>
    </source>
</evidence>